<dbReference type="RefSeq" id="WP_048879395.1">
    <property type="nucleotide sequence ID" value="NZ_BANC01000068.1"/>
</dbReference>
<feature type="compositionally biased region" description="Low complexity" evidence="1">
    <location>
        <begin position="209"/>
        <end position="227"/>
    </location>
</feature>
<organism evidence="3 4">
    <name type="scientific">Acidocella aminolytica 101 = DSM 11237</name>
    <dbReference type="NCBI Taxonomy" id="1120923"/>
    <lineage>
        <taxon>Bacteria</taxon>
        <taxon>Pseudomonadati</taxon>
        <taxon>Pseudomonadota</taxon>
        <taxon>Alphaproteobacteria</taxon>
        <taxon>Acetobacterales</taxon>
        <taxon>Acidocellaceae</taxon>
        <taxon>Acidocella</taxon>
    </lineage>
</organism>
<gene>
    <name evidence="3" type="ORF">Aam_070_011</name>
</gene>
<reference evidence="3 4" key="1">
    <citation type="submission" date="2012-11" db="EMBL/GenBank/DDBJ databases">
        <title>Whole genome sequence of Acidocella aminolytica 101 = DSM 11237.</title>
        <authorList>
            <person name="Azuma Y."/>
            <person name="Higashiura N."/>
            <person name="Hirakawa H."/>
            <person name="Matsushita K."/>
        </authorList>
    </citation>
    <scope>NUCLEOTIDE SEQUENCE [LARGE SCALE GENOMIC DNA]</scope>
    <source>
        <strain evidence="4">101 / DSM 11237</strain>
    </source>
</reference>
<protein>
    <recommendedName>
        <fullName evidence="5">Lipoprotein</fullName>
    </recommendedName>
</protein>
<feature type="chain" id="PRO_5010223203" description="Lipoprotein" evidence="2">
    <location>
        <begin position="22"/>
        <end position="251"/>
    </location>
</feature>
<dbReference type="EMBL" id="BANC01000068">
    <property type="protein sequence ID" value="GAN81009.1"/>
    <property type="molecule type" value="Genomic_DNA"/>
</dbReference>
<dbReference type="PROSITE" id="PS51257">
    <property type="entry name" value="PROKAR_LIPOPROTEIN"/>
    <property type="match status" value="1"/>
</dbReference>
<evidence type="ECO:0008006" key="5">
    <source>
        <dbReference type="Google" id="ProtNLM"/>
    </source>
</evidence>
<evidence type="ECO:0000313" key="3">
    <source>
        <dbReference type="EMBL" id="GAN81009.1"/>
    </source>
</evidence>
<accession>A0A0D6PJQ0</accession>
<feature type="region of interest" description="Disordered" evidence="1">
    <location>
        <begin position="208"/>
        <end position="251"/>
    </location>
</feature>
<dbReference type="STRING" id="1120923.SAMN02746095_01501"/>
<evidence type="ECO:0000256" key="1">
    <source>
        <dbReference type="SAM" id="MobiDB-lite"/>
    </source>
</evidence>
<proteinExistence type="predicted"/>
<name>A0A0D6PJQ0_9PROT</name>
<feature type="compositionally biased region" description="Low complexity" evidence="1">
    <location>
        <begin position="239"/>
        <end position="251"/>
    </location>
</feature>
<feature type="signal peptide" evidence="2">
    <location>
        <begin position="1"/>
        <end position="21"/>
    </location>
</feature>
<dbReference type="OrthoDB" id="7280888at2"/>
<keyword evidence="4" id="KW-1185">Reference proteome</keyword>
<keyword evidence="2" id="KW-0732">Signal</keyword>
<dbReference type="AlphaFoldDB" id="A0A0D6PJQ0"/>
<comment type="caution">
    <text evidence="3">The sequence shown here is derived from an EMBL/GenBank/DDBJ whole genome shotgun (WGS) entry which is preliminary data.</text>
</comment>
<evidence type="ECO:0000313" key="4">
    <source>
        <dbReference type="Proteomes" id="UP000032668"/>
    </source>
</evidence>
<sequence length="251" mass="25430">MKRLVFALPLLMLASCGSTPPAPSFRPLDYSYLPPILLKVSQVNVVNAYTPTPSQAQTAAMDPAPPADTLIAMLKQRLQPAGQPGTATVTVQNVYVDDVNGTLTGAMTVDLNLASANGHSTGFTEASVSASQTAPDSGHADDMRAALYGLTKRLMTQMNVQLQYEIQKNMPNWVSWTNSGASAASASEAAGDGGGAIQAAPLTAPPGVATVSGAKSSGTSAATAASGQTNNNKAVPTYLPGAGPAALGSAQ</sequence>
<evidence type="ECO:0000256" key="2">
    <source>
        <dbReference type="SAM" id="SignalP"/>
    </source>
</evidence>
<dbReference type="Proteomes" id="UP000032668">
    <property type="component" value="Unassembled WGS sequence"/>
</dbReference>